<protein>
    <submittedName>
        <fullName evidence="2">Uncharacterized protein</fullName>
    </submittedName>
</protein>
<organism evidence="2 3">
    <name type="scientific">Enhygromyxa salina</name>
    <dbReference type="NCBI Taxonomy" id="215803"/>
    <lineage>
        <taxon>Bacteria</taxon>
        <taxon>Pseudomonadati</taxon>
        <taxon>Myxococcota</taxon>
        <taxon>Polyangia</taxon>
        <taxon>Nannocystales</taxon>
        <taxon>Nannocystaceae</taxon>
        <taxon>Enhygromyxa</taxon>
    </lineage>
</organism>
<dbReference type="AlphaFoldDB" id="A0A0C2CQB0"/>
<sequence length="127" mass="12973">MTSDAEHDDVVRGEAGRAEHLVGGGGETFETLELGSASRGDHVGHPLGEQALGDEAAIRDHVDATFVPLGLVVADRVSMVALGPGVDLCPRLVSRTVSNDLSIAARTSSTCGARGAVRGSALSRATK</sequence>
<name>A0A0C2CQB0_9BACT</name>
<evidence type="ECO:0000313" key="2">
    <source>
        <dbReference type="EMBL" id="KIG13376.1"/>
    </source>
</evidence>
<feature type="region of interest" description="Disordered" evidence="1">
    <location>
        <begin position="20"/>
        <end position="48"/>
    </location>
</feature>
<evidence type="ECO:0000256" key="1">
    <source>
        <dbReference type="SAM" id="MobiDB-lite"/>
    </source>
</evidence>
<reference evidence="2 3" key="1">
    <citation type="submission" date="2014-12" db="EMBL/GenBank/DDBJ databases">
        <title>Genome assembly of Enhygromyxa salina DSM 15201.</title>
        <authorList>
            <person name="Sharma G."/>
            <person name="Subramanian S."/>
        </authorList>
    </citation>
    <scope>NUCLEOTIDE SEQUENCE [LARGE SCALE GENOMIC DNA]</scope>
    <source>
        <strain evidence="2 3">DSM 15201</strain>
    </source>
</reference>
<gene>
    <name evidence="2" type="ORF">DB30_08143</name>
</gene>
<dbReference type="EMBL" id="JMCC02000099">
    <property type="protein sequence ID" value="KIG13376.1"/>
    <property type="molecule type" value="Genomic_DNA"/>
</dbReference>
<evidence type="ECO:0000313" key="3">
    <source>
        <dbReference type="Proteomes" id="UP000031599"/>
    </source>
</evidence>
<comment type="caution">
    <text evidence="2">The sequence shown here is derived from an EMBL/GenBank/DDBJ whole genome shotgun (WGS) entry which is preliminary data.</text>
</comment>
<accession>A0A0C2CQB0</accession>
<proteinExistence type="predicted"/>
<dbReference type="Proteomes" id="UP000031599">
    <property type="component" value="Unassembled WGS sequence"/>
</dbReference>